<accession>A0A2P6MPC8</accession>
<keyword evidence="3" id="KW-1185">Reference proteome</keyword>
<keyword evidence="1" id="KW-0472">Membrane</keyword>
<name>A0A2P6MPC8_9EUKA</name>
<evidence type="ECO:0000256" key="1">
    <source>
        <dbReference type="SAM" id="Phobius"/>
    </source>
</evidence>
<protein>
    <submittedName>
        <fullName evidence="2">Uncharacterized protein</fullName>
    </submittedName>
</protein>
<organism evidence="2 3">
    <name type="scientific">Planoprotostelium fungivorum</name>
    <dbReference type="NCBI Taxonomy" id="1890364"/>
    <lineage>
        <taxon>Eukaryota</taxon>
        <taxon>Amoebozoa</taxon>
        <taxon>Evosea</taxon>
        <taxon>Variosea</taxon>
        <taxon>Cavosteliida</taxon>
        <taxon>Cavosteliaceae</taxon>
        <taxon>Planoprotostelium</taxon>
    </lineage>
</organism>
<keyword evidence="1" id="KW-0812">Transmembrane</keyword>
<dbReference type="InParanoid" id="A0A2P6MPC8"/>
<evidence type="ECO:0000313" key="3">
    <source>
        <dbReference type="Proteomes" id="UP000241769"/>
    </source>
</evidence>
<dbReference type="Proteomes" id="UP000241769">
    <property type="component" value="Unassembled WGS sequence"/>
</dbReference>
<sequence>MSVSIPSESAFIGTQLTMIIVAGLLSASHLIKKKGKKDDVYELTLSDIMHPVSQLNEAITEESERVVGHLIRCLEESNMFTSSFKEKKENSTSDLTWEDMAF</sequence>
<keyword evidence="1" id="KW-1133">Transmembrane helix</keyword>
<feature type="transmembrane region" description="Helical" evidence="1">
    <location>
        <begin position="12"/>
        <end position="31"/>
    </location>
</feature>
<evidence type="ECO:0000313" key="2">
    <source>
        <dbReference type="EMBL" id="PRP73561.1"/>
    </source>
</evidence>
<reference evidence="2 3" key="1">
    <citation type="journal article" date="2018" name="Genome Biol. Evol.">
        <title>Multiple Roots of Fruiting Body Formation in Amoebozoa.</title>
        <authorList>
            <person name="Hillmann F."/>
            <person name="Forbes G."/>
            <person name="Novohradska S."/>
            <person name="Ferling I."/>
            <person name="Riege K."/>
            <person name="Groth M."/>
            <person name="Westermann M."/>
            <person name="Marz M."/>
            <person name="Spaller T."/>
            <person name="Winckler T."/>
            <person name="Schaap P."/>
            <person name="Glockner G."/>
        </authorList>
    </citation>
    <scope>NUCLEOTIDE SEQUENCE [LARGE SCALE GENOMIC DNA]</scope>
    <source>
        <strain evidence="2 3">Jena</strain>
    </source>
</reference>
<comment type="caution">
    <text evidence="2">The sequence shown here is derived from an EMBL/GenBank/DDBJ whole genome shotgun (WGS) entry which is preliminary data.</text>
</comment>
<proteinExistence type="predicted"/>
<dbReference type="EMBL" id="MDYQ01000599">
    <property type="protein sequence ID" value="PRP73561.1"/>
    <property type="molecule type" value="Genomic_DNA"/>
</dbReference>
<dbReference type="AlphaFoldDB" id="A0A2P6MPC8"/>
<gene>
    <name evidence="2" type="ORF">PROFUN_02570</name>
</gene>